<gene>
    <name evidence="3" type="ORF">SAMN05421665_2923</name>
</gene>
<dbReference type="SMART" id="SM00220">
    <property type="entry name" value="S_TKc"/>
    <property type="match status" value="1"/>
</dbReference>
<evidence type="ECO:0000313" key="4">
    <source>
        <dbReference type="Proteomes" id="UP000186997"/>
    </source>
</evidence>
<accession>A0A1R3XDD1</accession>
<evidence type="ECO:0000256" key="1">
    <source>
        <dbReference type="PROSITE-ProRule" id="PRU10141"/>
    </source>
</evidence>
<dbReference type="SUPFAM" id="SSF56112">
    <property type="entry name" value="Protein kinase-like (PK-like)"/>
    <property type="match status" value="1"/>
</dbReference>
<dbReference type="Proteomes" id="UP000186997">
    <property type="component" value="Unassembled WGS sequence"/>
</dbReference>
<dbReference type="Gene3D" id="1.10.510.10">
    <property type="entry name" value="Transferase(Phosphotransferase) domain 1"/>
    <property type="match status" value="1"/>
</dbReference>
<keyword evidence="1" id="KW-0547">Nucleotide-binding</keyword>
<dbReference type="EMBL" id="FTPR01000002">
    <property type="protein sequence ID" value="SIT89306.1"/>
    <property type="molecule type" value="Genomic_DNA"/>
</dbReference>
<feature type="binding site" evidence="1">
    <location>
        <position position="29"/>
    </location>
    <ligand>
        <name>ATP</name>
        <dbReference type="ChEBI" id="CHEBI:30616"/>
    </ligand>
</feature>
<dbReference type="RefSeq" id="WP_076660620.1">
    <property type="nucleotide sequence ID" value="NZ_FTPR01000002.1"/>
</dbReference>
<dbReference type="AlphaFoldDB" id="A0A1R3XDD1"/>
<sequence length="437" mass="49098">MQVVRNLGQGGFGLVEEVRDANGNSFARKTFAAPNGFNAEMIENFIKRFQKEVRIQGGISHRNVVPILGSDFAVSPPVYYMPVASRSLDWELENEAAETKARFISIISDIVVGLEELHSMQIFHRDLKPQNVLRFEGADAPYYAISDFGLISLNESRLSNLTMTGMRKTSDFYTAPEITKDLRSASVSSDVYSLGCVLHDLVGTEDRVPCAEIREPGPFSDILLACTRRDPNNRFKSAKSVLDAIASTEFSIDKDAGEASIDYVGCLQSDASLEPEFWEKLARFLDFEATDADRRTICGKLTSPNIREMCNLAPVAANRICQHYCDWVRRTQYHFDVSDAIANRLDDFMILIEFDAKVSVLMALLELGTSHNRWYVERKFVNYCNGSLDENLAKRLAIQFRIEEDIICGSISHLEASIGFDRKALHPRLVSTLTDLC</sequence>
<dbReference type="Pfam" id="PF00069">
    <property type="entry name" value="Pkinase"/>
    <property type="match status" value="1"/>
</dbReference>
<keyword evidence="1" id="KW-0067">ATP-binding</keyword>
<dbReference type="OrthoDB" id="9801841at2"/>
<dbReference type="PROSITE" id="PS00107">
    <property type="entry name" value="PROTEIN_KINASE_ATP"/>
    <property type="match status" value="1"/>
</dbReference>
<feature type="domain" description="Protein kinase" evidence="2">
    <location>
        <begin position="1"/>
        <end position="306"/>
    </location>
</feature>
<dbReference type="PROSITE" id="PS50011">
    <property type="entry name" value="PROTEIN_KINASE_DOM"/>
    <property type="match status" value="1"/>
</dbReference>
<keyword evidence="4" id="KW-1185">Reference proteome</keyword>
<evidence type="ECO:0000313" key="3">
    <source>
        <dbReference type="EMBL" id="SIT89306.1"/>
    </source>
</evidence>
<dbReference type="InterPro" id="IPR011009">
    <property type="entry name" value="Kinase-like_dom_sf"/>
</dbReference>
<name>A0A1R3XDD1_9RHOB</name>
<proteinExistence type="predicted"/>
<dbReference type="InterPro" id="IPR017441">
    <property type="entry name" value="Protein_kinase_ATP_BS"/>
</dbReference>
<dbReference type="InterPro" id="IPR000719">
    <property type="entry name" value="Prot_kinase_dom"/>
</dbReference>
<dbReference type="PANTHER" id="PTHR24359">
    <property type="entry name" value="SERINE/THREONINE-PROTEIN KINASE SBK1"/>
    <property type="match status" value="1"/>
</dbReference>
<dbReference type="Gene3D" id="3.30.200.20">
    <property type="entry name" value="Phosphorylase Kinase, domain 1"/>
    <property type="match status" value="1"/>
</dbReference>
<dbReference type="GO" id="GO:0005524">
    <property type="term" value="F:ATP binding"/>
    <property type="evidence" value="ECO:0007669"/>
    <property type="project" value="UniProtKB-UniRule"/>
</dbReference>
<evidence type="ECO:0000259" key="2">
    <source>
        <dbReference type="PROSITE" id="PS50011"/>
    </source>
</evidence>
<dbReference type="GO" id="GO:0004674">
    <property type="term" value="F:protein serine/threonine kinase activity"/>
    <property type="evidence" value="ECO:0007669"/>
    <property type="project" value="UniProtKB-KW"/>
</dbReference>
<dbReference type="PANTHER" id="PTHR24359:SF1">
    <property type="entry name" value="INHIBITOR OF NUCLEAR FACTOR KAPPA-B KINASE EPSILON SUBUNIT HOMOLOG 1-RELATED"/>
    <property type="match status" value="1"/>
</dbReference>
<keyword evidence="3" id="KW-0723">Serine/threonine-protein kinase</keyword>
<keyword evidence="3" id="KW-0808">Transferase</keyword>
<protein>
    <submittedName>
        <fullName evidence="3">Serine/threonine protein kinase</fullName>
    </submittedName>
</protein>
<reference evidence="4" key="1">
    <citation type="submission" date="2017-01" db="EMBL/GenBank/DDBJ databases">
        <authorList>
            <person name="Varghese N."/>
            <person name="Submissions S."/>
        </authorList>
    </citation>
    <scope>NUCLEOTIDE SEQUENCE [LARGE SCALE GENOMIC DNA]</scope>
    <source>
        <strain evidence="4">DSM 29591</strain>
    </source>
</reference>
<dbReference type="STRING" id="287098.SAMN05421665_2923"/>
<organism evidence="3 4">
    <name type="scientific">Yoonia rosea</name>
    <dbReference type="NCBI Taxonomy" id="287098"/>
    <lineage>
        <taxon>Bacteria</taxon>
        <taxon>Pseudomonadati</taxon>
        <taxon>Pseudomonadota</taxon>
        <taxon>Alphaproteobacteria</taxon>
        <taxon>Rhodobacterales</taxon>
        <taxon>Paracoccaceae</taxon>
        <taxon>Yoonia</taxon>
    </lineage>
</organism>
<keyword evidence="3" id="KW-0418">Kinase</keyword>